<dbReference type="RefSeq" id="WP_043802095.1">
    <property type="nucleotide sequence ID" value="NZ_BAAAYP010000052.1"/>
</dbReference>
<keyword evidence="1" id="KW-1133">Transmembrane helix</keyword>
<reference evidence="2 3" key="1">
    <citation type="journal article" date="2018" name="Biodegradation">
        <title>1,4-Dioxane degradation characteristics of Rhodococcus aetherivorans JCM 14343.</title>
        <authorList>
            <person name="Inoue D."/>
            <person name="Tsunoda T."/>
            <person name="Yamamoto N."/>
            <person name="Ike M."/>
            <person name="Sei K."/>
        </authorList>
    </citation>
    <scope>NUCLEOTIDE SEQUENCE [LARGE SCALE GENOMIC DNA]</scope>
    <source>
        <strain evidence="2 3">JCM 14343</strain>
    </source>
</reference>
<proteinExistence type="predicted"/>
<protein>
    <submittedName>
        <fullName evidence="2">Uncharacterized protein</fullName>
    </submittedName>
</protein>
<dbReference type="EMBL" id="BLAH01000053">
    <property type="protein sequence ID" value="GES36244.1"/>
    <property type="molecule type" value="Genomic_DNA"/>
</dbReference>
<feature type="transmembrane region" description="Helical" evidence="1">
    <location>
        <begin position="494"/>
        <end position="521"/>
    </location>
</feature>
<dbReference type="Proteomes" id="UP000325466">
    <property type="component" value="Unassembled WGS sequence"/>
</dbReference>
<name>A0ABQ0YI80_9NOCA</name>
<organism evidence="2 3">
    <name type="scientific">Rhodococcus aetherivorans</name>
    <dbReference type="NCBI Taxonomy" id="191292"/>
    <lineage>
        <taxon>Bacteria</taxon>
        <taxon>Bacillati</taxon>
        <taxon>Actinomycetota</taxon>
        <taxon>Actinomycetes</taxon>
        <taxon>Mycobacteriales</taxon>
        <taxon>Nocardiaceae</taxon>
        <taxon>Rhodococcus</taxon>
    </lineage>
</organism>
<evidence type="ECO:0000313" key="2">
    <source>
        <dbReference type="EMBL" id="GES36244.1"/>
    </source>
</evidence>
<gene>
    <name evidence="2" type="ORF">RAJCM14343_1495</name>
</gene>
<accession>A0ABQ0YI80</accession>
<keyword evidence="3" id="KW-1185">Reference proteome</keyword>
<keyword evidence="1" id="KW-0812">Transmembrane</keyword>
<evidence type="ECO:0000313" key="3">
    <source>
        <dbReference type="Proteomes" id="UP000325466"/>
    </source>
</evidence>
<comment type="caution">
    <text evidence="2">The sequence shown here is derived from an EMBL/GenBank/DDBJ whole genome shotgun (WGS) entry which is preliminary data.</text>
</comment>
<evidence type="ECO:0000256" key="1">
    <source>
        <dbReference type="SAM" id="Phobius"/>
    </source>
</evidence>
<sequence length="532" mass="58269">MRDRAIWKTAPPLWRDGLTGAVDLDRPAILRFDTDDFMTRLQASLDDPARRDIGGFVLRHETWRQPAAGLTPPATSQVPRLYHPLHGRFYLVTGGLVCQRYGVPDKAVHPGRDESVFCVLRRLEPVRATRVDPSDRSTFREFGWVPSGTAGRWVAAPGGLAAGEERLPMFPITYVDGHRRRMLATTVPVAARERYEAALPAEAVGPAADDPAGELALPGRARLVNIVYGLKTLCQLPRPTSASTLERFREATFFALVDLATFFAEELPAVWQGSATAGFPGILTSRLTQTQFRADTGAPNWLSALHEAHANRNAVLAELAAPPAPVTGISVDDVVHGVKDLGVTPAKDPLTDPFYRLVSNSLGAVQPVTVPPTGPPGPLPVTPSRLDGAVYAARLVYERPHCPPSHRLTISAPTEAFQLAHFYDPDAPFRQNRIVLPVDTSLEGLRKFPRAVTIELSAQLRRQMERVQAIKLKDLDEGNIPGERPLDLGLVCSLSIPIITICALVLLMIIVSLLNIVFFWVPLFRFCLPKAP</sequence>
<keyword evidence="1" id="KW-0472">Membrane</keyword>